<organism evidence="1 2">
    <name type="scientific">Vallitalea maricola</name>
    <dbReference type="NCBI Taxonomy" id="3074433"/>
    <lineage>
        <taxon>Bacteria</taxon>
        <taxon>Bacillati</taxon>
        <taxon>Bacillota</taxon>
        <taxon>Clostridia</taxon>
        <taxon>Lachnospirales</taxon>
        <taxon>Vallitaleaceae</taxon>
        <taxon>Vallitalea</taxon>
    </lineage>
</organism>
<keyword evidence="2" id="KW-1185">Reference proteome</keyword>
<sequence length="83" mass="9827">MDKTIEEKFKSKLMEIFQLEENAIVLDVSLSKLGVSSIYYIKMVVGMEDLFNIEFDDECLDYEKFETLSEILEYIKKKISEKQ</sequence>
<proteinExistence type="predicted"/>
<comment type="caution">
    <text evidence="1">The sequence shown here is derived from an EMBL/GenBank/DDBJ whole genome shotgun (WGS) entry which is preliminary data.</text>
</comment>
<evidence type="ECO:0000313" key="2">
    <source>
        <dbReference type="Proteomes" id="UP001374599"/>
    </source>
</evidence>
<protein>
    <submittedName>
        <fullName evidence="1">Uncharacterized protein</fullName>
    </submittedName>
</protein>
<accession>A0ACB5UDC8</accession>
<name>A0ACB5UDC8_9FIRM</name>
<dbReference type="Proteomes" id="UP001374599">
    <property type="component" value="Unassembled WGS sequence"/>
</dbReference>
<evidence type="ECO:0000313" key="1">
    <source>
        <dbReference type="EMBL" id="GMQ60885.1"/>
    </source>
</evidence>
<reference evidence="1" key="1">
    <citation type="submission" date="2023-09" db="EMBL/GenBank/DDBJ databases">
        <title>Vallitalea sediminicola and Vallitalea maricola sp. nov., anaerobic bacteria isolated from marine sediment.</title>
        <authorList>
            <person name="Hirano S."/>
            <person name="Maeda A."/>
            <person name="Terahara T."/>
            <person name="Mori K."/>
            <person name="Hamada M."/>
            <person name="Matsumoto R."/>
            <person name="Kobayashi T."/>
        </authorList>
    </citation>
    <scope>NUCLEOTIDE SEQUENCE</scope>
    <source>
        <strain evidence="1">AN17-2</strain>
    </source>
</reference>
<dbReference type="EMBL" id="BTPU01000002">
    <property type="protein sequence ID" value="GMQ60885.1"/>
    <property type="molecule type" value="Genomic_DNA"/>
</dbReference>
<gene>
    <name evidence="1" type="ORF">AN2V17_01120</name>
</gene>